<dbReference type="PANTHER" id="PTHR40635:SF1">
    <property type="match status" value="1"/>
</dbReference>
<feature type="compositionally biased region" description="Polar residues" evidence="1">
    <location>
        <begin position="108"/>
        <end position="118"/>
    </location>
</feature>
<evidence type="ECO:0000256" key="1">
    <source>
        <dbReference type="SAM" id="MobiDB-lite"/>
    </source>
</evidence>
<reference evidence="2" key="1">
    <citation type="journal article" date="2020" name="Stud. Mycol.">
        <title>101 Dothideomycetes genomes: a test case for predicting lifestyles and emergence of pathogens.</title>
        <authorList>
            <person name="Haridas S."/>
            <person name="Albert R."/>
            <person name="Binder M."/>
            <person name="Bloem J."/>
            <person name="Labutti K."/>
            <person name="Salamov A."/>
            <person name="Andreopoulos B."/>
            <person name="Baker S."/>
            <person name="Barry K."/>
            <person name="Bills G."/>
            <person name="Bluhm B."/>
            <person name="Cannon C."/>
            <person name="Castanera R."/>
            <person name="Culley D."/>
            <person name="Daum C."/>
            <person name="Ezra D."/>
            <person name="Gonzalez J."/>
            <person name="Henrissat B."/>
            <person name="Kuo A."/>
            <person name="Liang C."/>
            <person name="Lipzen A."/>
            <person name="Lutzoni F."/>
            <person name="Magnuson J."/>
            <person name="Mondo S."/>
            <person name="Nolan M."/>
            <person name="Ohm R."/>
            <person name="Pangilinan J."/>
            <person name="Park H.-J."/>
            <person name="Ramirez L."/>
            <person name="Alfaro M."/>
            <person name="Sun H."/>
            <person name="Tritt A."/>
            <person name="Yoshinaga Y."/>
            <person name="Zwiers L.-H."/>
            <person name="Turgeon B."/>
            <person name="Goodwin S."/>
            <person name="Spatafora J."/>
            <person name="Crous P."/>
            <person name="Grigoriev I."/>
        </authorList>
    </citation>
    <scope>NUCLEOTIDE SEQUENCE</scope>
    <source>
        <strain evidence="2">CBS 480.64</strain>
    </source>
</reference>
<dbReference type="EMBL" id="MU005961">
    <property type="protein sequence ID" value="KAF2863283.1"/>
    <property type="molecule type" value="Genomic_DNA"/>
</dbReference>
<evidence type="ECO:0000313" key="3">
    <source>
        <dbReference type="Proteomes" id="UP000799421"/>
    </source>
</evidence>
<name>A0A6A7C7B1_9PEZI</name>
<gene>
    <name evidence="2" type="ORF">K470DRAFT_210726</name>
</gene>
<sequence length="213" mass="24270">MAPIRRYLRIARYTVLEVRIYVEQPKDKAWLESSSVLPRVLEAVRPHVLPKLRDESTNAHVAGKKRKKIRDLASGEEFDVTIHLANHSRYHSVLTKRKELSDPAPRIKSTSSKLTGTITIDDDDQNPQFIEYDNEDKGELPGTRDGDEDDGAKKMKMTTFYDGFSIYGRVLCLVVQRRAAGAHKTVLSHSTQMMEQWINTQPAQEASMDDDDD</sequence>
<evidence type="ECO:0000313" key="2">
    <source>
        <dbReference type="EMBL" id="KAF2863283.1"/>
    </source>
</evidence>
<dbReference type="Proteomes" id="UP000799421">
    <property type="component" value="Unassembled WGS sequence"/>
</dbReference>
<organism evidence="2 3">
    <name type="scientific">Piedraia hortae CBS 480.64</name>
    <dbReference type="NCBI Taxonomy" id="1314780"/>
    <lineage>
        <taxon>Eukaryota</taxon>
        <taxon>Fungi</taxon>
        <taxon>Dikarya</taxon>
        <taxon>Ascomycota</taxon>
        <taxon>Pezizomycotina</taxon>
        <taxon>Dothideomycetes</taxon>
        <taxon>Dothideomycetidae</taxon>
        <taxon>Capnodiales</taxon>
        <taxon>Piedraiaceae</taxon>
        <taxon>Piedraia</taxon>
    </lineage>
</organism>
<feature type="compositionally biased region" description="Basic and acidic residues" evidence="1">
    <location>
        <begin position="135"/>
        <end position="145"/>
    </location>
</feature>
<dbReference type="PANTHER" id="PTHR40635">
    <property type="match status" value="1"/>
</dbReference>
<feature type="region of interest" description="Disordered" evidence="1">
    <location>
        <begin position="99"/>
        <end position="151"/>
    </location>
</feature>
<dbReference type="OrthoDB" id="5374757at2759"/>
<protein>
    <submittedName>
        <fullName evidence="2">Uncharacterized protein</fullName>
    </submittedName>
</protein>
<accession>A0A6A7C7B1</accession>
<keyword evidence="3" id="KW-1185">Reference proteome</keyword>
<proteinExistence type="predicted"/>
<dbReference type="AlphaFoldDB" id="A0A6A7C7B1"/>